<proteinExistence type="predicted"/>
<keyword evidence="1" id="KW-0732">Signal</keyword>
<evidence type="ECO:0000256" key="1">
    <source>
        <dbReference type="SAM" id="SignalP"/>
    </source>
</evidence>
<dbReference type="EMBL" id="JANBOJ010000282">
    <property type="protein sequence ID" value="KAJ1720212.1"/>
    <property type="molecule type" value="Genomic_DNA"/>
</dbReference>
<gene>
    <name evidence="2" type="ORF">LPJ53_005134</name>
</gene>
<comment type="caution">
    <text evidence="2">The sequence shown here is derived from an EMBL/GenBank/DDBJ whole genome shotgun (WGS) entry which is preliminary data.</text>
</comment>
<organism evidence="2 3">
    <name type="scientific">Coemansia erecta</name>
    <dbReference type="NCBI Taxonomy" id="147472"/>
    <lineage>
        <taxon>Eukaryota</taxon>
        <taxon>Fungi</taxon>
        <taxon>Fungi incertae sedis</taxon>
        <taxon>Zoopagomycota</taxon>
        <taxon>Kickxellomycotina</taxon>
        <taxon>Kickxellomycetes</taxon>
        <taxon>Kickxellales</taxon>
        <taxon>Kickxellaceae</taxon>
        <taxon>Coemansia</taxon>
    </lineage>
</organism>
<accession>A0A9W7XXJ0</accession>
<dbReference type="AlphaFoldDB" id="A0A9W7XXJ0"/>
<evidence type="ECO:0000313" key="2">
    <source>
        <dbReference type="EMBL" id="KAJ1720212.1"/>
    </source>
</evidence>
<reference evidence="2" key="1">
    <citation type="submission" date="2022-07" db="EMBL/GenBank/DDBJ databases">
        <title>Phylogenomic reconstructions and comparative analyses of Kickxellomycotina fungi.</title>
        <authorList>
            <person name="Reynolds N.K."/>
            <person name="Stajich J.E."/>
            <person name="Barry K."/>
            <person name="Grigoriev I.V."/>
            <person name="Crous P."/>
            <person name="Smith M.E."/>
        </authorList>
    </citation>
    <scope>NUCLEOTIDE SEQUENCE</scope>
    <source>
        <strain evidence="2">NBRC 32514</strain>
    </source>
</reference>
<protein>
    <submittedName>
        <fullName evidence="2">Uncharacterized protein</fullName>
    </submittedName>
</protein>
<name>A0A9W7XXJ0_9FUNG</name>
<dbReference type="Proteomes" id="UP001149813">
    <property type="component" value="Unassembled WGS sequence"/>
</dbReference>
<feature type="chain" id="PRO_5040991237" evidence="1">
    <location>
        <begin position="17"/>
        <end position="240"/>
    </location>
</feature>
<dbReference type="OrthoDB" id="5560607at2759"/>
<sequence>MRSFALLTLLAAAALAAPFPAAVRRQLPGDTVNGSTAISNPLVNNGAMDEGVLKDETSFAGAQIINPTGNDLTKVNTNVDLHDNAILNPNVNLATGTKGPVVVGNDNDVIDTRVPGAGWNGIVFRRRQLPGNNVNAPVAVSDPTVNSGALQEGSMDSGVSANGATVVNPVGNDLTQVNQNEEISDNNLLNPNWNTISGNNGPALAGNNNIFVPVTNEAGAIQIDNGDLINAALLAGGVAV</sequence>
<keyword evidence="3" id="KW-1185">Reference proteome</keyword>
<feature type="signal peptide" evidence="1">
    <location>
        <begin position="1"/>
        <end position="16"/>
    </location>
</feature>
<evidence type="ECO:0000313" key="3">
    <source>
        <dbReference type="Proteomes" id="UP001149813"/>
    </source>
</evidence>